<protein>
    <submittedName>
        <fullName evidence="5">4'-phosphopantetheinyl transferase superfamily protein</fullName>
    </submittedName>
</protein>
<dbReference type="Pfam" id="PF01648">
    <property type="entry name" value="ACPS"/>
    <property type="match status" value="1"/>
</dbReference>
<dbReference type="RefSeq" id="WP_320203674.1">
    <property type="nucleotide sequence ID" value="NZ_CP192785.1"/>
</dbReference>
<dbReference type="Gene3D" id="3.90.470.20">
    <property type="entry name" value="4'-phosphopantetheinyl transferase domain"/>
    <property type="match status" value="2"/>
</dbReference>
<evidence type="ECO:0000313" key="5">
    <source>
        <dbReference type="EMBL" id="MDX8305554.1"/>
    </source>
</evidence>
<evidence type="ECO:0000259" key="3">
    <source>
        <dbReference type="Pfam" id="PF01648"/>
    </source>
</evidence>
<name>A0AAW9FJG0_9HYPH</name>
<dbReference type="EMBL" id="JAVRAF010000021">
    <property type="protein sequence ID" value="MDX8305554.1"/>
    <property type="molecule type" value="Genomic_DNA"/>
</dbReference>
<dbReference type="InterPro" id="IPR008278">
    <property type="entry name" value="4-PPantetheinyl_Trfase_dom"/>
</dbReference>
<dbReference type="InterPro" id="IPR037143">
    <property type="entry name" value="4-PPantetheinyl_Trfase_dom_sf"/>
</dbReference>
<gene>
    <name evidence="5" type="ORF">RMR22_25270</name>
</gene>
<sequence>MTEIDECRARPLTPPSDEINIWIAHHDRRMSPAALARCRDVLSDHEAEQERHFRSPGDRHAYLVTRATQREILSRYTGTDPRTLRFVKNEFGRPSLHDAHGCEDLDFNISHDGNVTILGLARGCRVGLDVAAVHNRQSFMNVARRFFCPAEVEALEALPVDRRNDRFLEYWTLKEAYIKARGGGLSISLNTFAFSLEEEGGVTFLEHGSQAQSQVSSWRFWTFRPKPEIIIALCAAQETTPVTRVLLHEIQPFDGEISLATLPCRIPSDRAASRP</sequence>
<dbReference type="PANTHER" id="PTHR12215">
    <property type="entry name" value="PHOSPHOPANTETHEINE TRANSFERASE"/>
    <property type="match status" value="1"/>
</dbReference>
<dbReference type="InterPro" id="IPR055066">
    <property type="entry name" value="AASDHPPT_N"/>
</dbReference>
<evidence type="ECO:0000256" key="1">
    <source>
        <dbReference type="ARBA" id="ARBA00010990"/>
    </source>
</evidence>
<keyword evidence="2 5" id="KW-0808">Transferase</keyword>
<dbReference type="PANTHER" id="PTHR12215:SF10">
    <property type="entry name" value="L-AMINOADIPATE-SEMIALDEHYDE DEHYDROGENASE-PHOSPHOPANTETHEINYL TRANSFERASE"/>
    <property type="match status" value="1"/>
</dbReference>
<evidence type="ECO:0000256" key="2">
    <source>
        <dbReference type="ARBA" id="ARBA00022679"/>
    </source>
</evidence>
<accession>A0AAW9FJG0</accession>
<dbReference type="GO" id="GO:0000287">
    <property type="term" value="F:magnesium ion binding"/>
    <property type="evidence" value="ECO:0007669"/>
    <property type="project" value="InterPro"/>
</dbReference>
<comment type="caution">
    <text evidence="5">The sequence shown here is derived from an EMBL/GenBank/DDBJ whole genome shotgun (WGS) entry which is preliminary data.</text>
</comment>
<dbReference type="GO" id="GO:0019878">
    <property type="term" value="P:lysine biosynthetic process via aminoadipic acid"/>
    <property type="evidence" value="ECO:0007669"/>
    <property type="project" value="TreeGrafter"/>
</dbReference>
<evidence type="ECO:0000259" key="4">
    <source>
        <dbReference type="Pfam" id="PF22624"/>
    </source>
</evidence>
<reference evidence="5" key="1">
    <citation type="journal article" date="2023" name="Phytobiomes J">
        <title>Deciphering the key players within the bacterial microbiota associated with aerial crown gall tumors on rhododendron: Insights into the gallobiome.</title>
        <authorList>
            <person name="Kuzmanovic N."/>
            <person name="Nesme J."/>
            <person name="Wolf J."/>
            <person name="Neumann-Schaal M."/>
            <person name="Petersen J."/>
            <person name="Fernandez-Gnecco G."/>
            <person name="Sproeer C."/>
            <person name="Bunk B."/>
            <person name="Overmann J."/>
            <person name="Sorensen S.J."/>
            <person name="Idczak E."/>
            <person name="Smalla K."/>
        </authorList>
    </citation>
    <scope>NUCLEOTIDE SEQUENCE</scope>
    <source>
        <strain evidence="5">Rho-11.1</strain>
    </source>
</reference>
<dbReference type="AlphaFoldDB" id="A0AAW9FJG0"/>
<feature type="domain" description="4'-phosphopantetheinyl transferase" evidence="3">
    <location>
        <begin position="125"/>
        <end position="219"/>
    </location>
</feature>
<dbReference type="Pfam" id="PF22624">
    <property type="entry name" value="AASDHPPT_N"/>
    <property type="match status" value="1"/>
</dbReference>
<feature type="domain" description="4'-phosphopantetheinyl transferase N-terminal" evidence="4">
    <location>
        <begin position="35"/>
        <end position="118"/>
    </location>
</feature>
<organism evidence="5">
    <name type="scientific">Agrobacterium rosae</name>
    <dbReference type="NCBI Taxonomy" id="1972867"/>
    <lineage>
        <taxon>Bacteria</taxon>
        <taxon>Pseudomonadati</taxon>
        <taxon>Pseudomonadota</taxon>
        <taxon>Alphaproteobacteria</taxon>
        <taxon>Hyphomicrobiales</taxon>
        <taxon>Rhizobiaceae</taxon>
        <taxon>Rhizobium/Agrobacterium group</taxon>
        <taxon>Agrobacterium</taxon>
    </lineage>
</organism>
<comment type="similarity">
    <text evidence="1">Belongs to the P-Pant transferase superfamily. Gsp/Sfp/HetI/AcpT family.</text>
</comment>
<dbReference type="SUPFAM" id="SSF56214">
    <property type="entry name" value="4'-phosphopantetheinyl transferase"/>
    <property type="match status" value="2"/>
</dbReference>
<dbReference type="InterPro" id="IPR050559">
    <property type="entry name" value="P-Pant_transferase_sf"/>
</dbReference>
<proteinExistence type="inferred from homology"/>
<dbReference type="GO" id="GO:0008897">
    <property type="term" value="F:holo-[acyl-carrier-protein] synthase activity"/>
    <property type="evidence" value="ECO:0007669"/>
    <property type="project" value="InterPro"/>
</dbReference>
<dbReference type="GO" id="GO:0005829">
    <property type="term" value="C:cytosol"/>
    <property type="evidence" value="ECO:0007669"/>
    <property type="project" value="TreeGrafter"/>
</dbReference>